<comment type="caution">
    <text evidence="1">The sequence shown here is derived from an EMBL/GenBank/DDBJ whole genome shotgun (WGS) entry which is preliminary data.</text>
</comment>
<organism evidence="1 2">
    <name type="scientific">Microscilla marina ATCC 23134</name>
    <dbReference type="NCBI Taxonomy" id="313606"/>
    <lineage>
        <taxon>Bacteria</taxon>
        <taxon>Pseudomonadati</taxon>
        <taxon>Bacteroidota</taxon>
        <taxon>Cytophagia</taxon>
        <taxon>Cytophagales</taxon>
        <taxon>Microscillaceae</taxon>
        <taxon>Microscilla</taxon>
    </lineage>
</organism>
<evidence type="ECO:0000313" key="2">
    <source>
        <dbReference type="Proteomes" id="UP000004095"/>
    </source>
</evidence>
<reference evidence="1 2" key="1">
    <citation type="submission" date="2007-01" db="EMBL/GenBank/DDBJ databases">
        <authorList>
            <person name="Haygood M."/>
            <person name="Podell S."/>
            <person name="Anderson C."/>
            <person name="Hopkinson B."/>
            <person name="Roe K."/>
            <person name="Barbeau K."/>
            <person name="Gaasterland T."/>
            <person name="Ferriera S."/>
            <person name="Johnson J."/>
            <person name="Kravitz S."/>
            <person name="Beeson K."/>
            <person name="Sutton G."/>
            <person name="Rogers Y.-H."/>
            <person name="Friedman R."/>
            <person name="Frazier M."/>
            <person name="Venter J.C."/>
        </authorList>
    </citation>
    <scope>NUCLEOTIDE SEQUENCE [LARGE SCALE GENOMIC DNA]</scope>
    <source>
        <strain evidence="1 2">ATCC 23134</strain>
    </source>
</reference>
<accession>A1ZS27</accession>
<dbReference type="AlphaFoldDB" id="A1ZS27"/>
<keyword evidence="2" id="KW-1185">Reference proteome</keyword>
<protein>
    <submittedName>
        <fullName evidence="1">Uncharacterized protein</fullName>
    </submittedName>
</protein>
<name>A1ZS27_MICM2</name>
<evidence type="ECO:0000313" key="1">
    <source>
        <dbReference type="EMBL" id="EAY26750.1"/>
    </source>
</evidence>
<proteinExistence type="predicted"/>
<dbReference type="Proteomes" id="UP000004095">
    <property type="component" value="Unassembled WGS sequence"/>
</dbReference>
<dbReference type="EMBL" id="AAWS01000030">
    <property type="protein sequence ID" value="EAY26750.1"/>
    <property type="molecule type" value="Genomic_DNA"/>
</dbReference>
<gene>
    <name evidence="1" type="ORF">M23134_00716</name>
</gene>
<sequence>MPYLDSQLLQSISKKASKEGSKSMTKYTMCKAIGSLISQLKKAPQFLLRCFFVTY</sequence>